<evidence type="ECO:0000256" key="6">
    <source>
        <dbReference type="ARBA" id="ARBA00022723"/>
    </source>
</evidence>
<keyword evidence="7" id="KW-1133">Transmembrane helix</keyword>
<dbReference type="PROSITE" id="PS00086">
    <property type="entry name" value="CYTOCHROME_P450"/>
    <property type="match status" value="1"/>
</dbReference>
<dbReference type="EMBL" id="CP019476">
    <property type="protein sequence ID" value="UQC83659.1"/>
    <property type="molecule type" value="Genomic_DNA"/>
</dbReference>
<dbReference type="PRINTS" id="PR00464">
    <property type="entry name" value="EP450II"/>
</dbReference>
<evidence type="ECO:0000256" key="7">
    <source>
        <dbReference type="ARBA" id="ARBA00022989"/>
    </source>
</evidence>
<comment type="cofactor">
    <cofactor evidence="1 12">
        <name>heme</name>
        <dbReference type="ChEBI" id="CHEBI:30413"/>
    </cofactor>
</comment>
<evidence type="ECO:0000313" key="15">
    <source>
        <dbReference type="Proteomes" id="UP000830671"/>
    </source>
</evidence>
<dbReference type="CDD" id="cd11063">
    <property type="entry name" value="CYP52"/>
    <property type="match status" value="1"/>
</dbReference>
<dbReference type="InterPro" id="IPR047146">
    <property type="entry name" value="Cyt_P450_E_CYP52_fungi"/>
</dbReference>
<organism evidence="14 15">
    <name type="scientific">Colletotrichum lupini</name>
    <dbReference type="NCBI Taxonomy" id="145971"/>
    <lineage>
        <taxon>Eukaryota</taxon>
        <taxon>Fungi</taxon>
        <taxon>Dikarya</taxon>
        <taxon>Ascomycota</taxon>
        <taxon>Pezizomycotina</taxon>
        <taxon>Sordariomycetes</taxon>
        <taxon>Hypocreomycetidae</taxon>
        <taxon>Glomerellales</taxon>
        <taxon>Glomerellaceae</taxon>
        <taxon>Colletotrichum</taxon>
        <taxon>Colletotrichum acutatum species complex</taxon>
    </lineage>
</organism>
<evidence type="ECO:0000256" key="12">
    <source>
        <dbReference type="PIRSR" id="PIRSR602402-1"/>
    </source>
</evidence>
<gene>
    <name evidence="14" type="ORF">CLUP02_09155</name>
</gene>
<dbReference type="SUPFAM" id="SSF48264">
    <property type="entry name" value="Cytochrome P450"/>
    <property type="match status" value="1"/>
</dbReference>
<evidence type="ECO:0000256" key="9">
    <source>
        <dbReference type="ARBA" id="ARBA00023004"/>
    </source>
</evidence>
<dbReference type="GO" id="GO:0020037">
    <property type="term" value="F:heme binding"/>
    <property type="evidence" value="ECO:0007669"/>
    <property type="project" value="InterPro"/>
</dbReference>
<evidence type="ECO:0000256" key="1">
    <source>
        <dbReference type="ARBA" id="ARBA00001971"/>
    </source>
</evidence>
<evidence type="ECO:0000256" key="4">
    <source>
        <dbReference type="ARBA" id="ARBA00022617"/>
    </source>
</evidence>
<feature type="region of interest" description="Disordered" evidence="13">
    <location>
        <begin position="692"/>
        <end position="747"/>
    </location>
</feature>
<name>A0A9Q8SU82_9PEZI</name>
<evidence type="ECO:0000256" key="2">
    <source>
        <dbReference type="ARBA" id="ARBA00004167"/>
    </source>
</evidence>
<keyword evidence="10" id="KW-0503">Monooxygenase</keyword>
<feature type="binding site" description="axial binding residue" evidence="12">
    <location>
        <position position="562"/>
    </location>
    <ligand>
        <name>heme</name>
        <dbReference type="ChEBI" id="CHEBI:30413"/>
    </ligand>
    <ligandPart>
        <name>Fe</name>
        <dbReference type="ChEBI" id="CHEBI:18248"/>
    </ligandPart>
</feature>
<sequence>MLHHSADLRILSGRTHMGWGMSLLETLVYKICDSGQPTGLLRTETEIQTNWVRSFIWKRETLGDISYSKGLRGTRAIDTRPGPSPHLAILESIEPALGSYILWTLAEKYFTWSHSSHLTANHALASPLLATLLALPALILYKKACYLFKMKALRCAPAPTYPHKDPILGTDWIRASLARQKEHKLLEWWQDLFGALGNTWWVKTPGGWVLMTSEPENLKAILATSFEAFPIIGPRREAVLPILGEDAIFSANGEVWHGARAMMRPSFVRNQIADLNCFERHVGDLIGNIPKDGGTVDLQALLYMMTMDSATDFMFGHSTNMLTTPSPEARDFTSTFEYITTRSAIRSRLGLLTFLDNDKKWDEGLKKIHGFCDNYIRNIREADPEKKQDPERGYVFLNEMIGKPGMTPDYIRAQLLSMILAGRDTTASTLSALFWILARRGDVVRRLRGEVEALEGRRPTWEEMKDMKYLNNVLKEILRLYPTVASMSRGTGRDTTLPVGGGPDGKSPIFIPKGTAVRWSLFCLHRRKDLYGEDADEFRPERWEEMRPSWDYLPFSGGPRICIGQQFALTQMSYFVVRILQTFKDIQPRDERPMLQTVGITTKLPNDRMLQRKLSSMKKLDAPMDSFLKVSRLYITLEILLTCSSDPTQRLSPNPILIDFILIILLFESWKNTTFTSTIVRLLNPVKDLAAPKAPEERQRGMQVSRLHPTTPAMQPKTGNDASRTASTPDTTNTTNLHDTPADWTHR</sequence>
<dbReference type="InterPro" id="IPR002402">
    <property type="entry name" value="Cyt_P450_E_grp-II"/>
</dbReference>
<dbReference type="PRINTS" id="PR01239">
    <property type="entry name" value="EP450IICYP52"/>
</dbReference>
<dbReference type="PANTHER" id="PTHR24287">
    <property type="entry name" value="P450, PUTATIVE (EUROFUNG)-RELATED"/>
    <property type="match status" value="1"/>
</dbReference>
<evidence type="ECO:0000256" key="11">
    <source>
        <dbReference type="ARBA" id="ARBA00023136"/>
    </source>
</evidence>
<keyword evidence="6 12" id="KW-0479">Metal-binding</keyword>
<dbReference type="GO" id="GO:0005506">
    <property type="term" value="F:iron ion binding"/>
    <property type="evidence" value="ECO:0007669"/>
    <property type="project" value="InterPro"/>
</dbReference>
<feature type="compositionally biased region" description="Low complexity" evidence="13">
    <location>
        <begin position="725"/>
        <end position="739"/>
    </location>
</feature>
<keyword evidence="9 12" id="KW-0408">Iron</keyword>
<dbReference type="GeneID" id="73343144"/>
<keyword evidence="4 12" id="KW-0349">Heme</keyword>
<dbReference type="GO" id="GO:0016020">
    <property type="term" value="C:membrane"/>
    <property type="evidence" value="ECO:0007669"/>
    <property type="project" value="UniProtKB-SubCell"/>
</dbReference>
<accession>A0A9Q8SU82</accession>
<dbReference type="Gene3D" id="1.10.630.10">
    <property type="entry name" value="Cytochrome P450"/>
    <property type="match status" value="1"/>
</dbReference>
<evidence type="ECO:0000256" key="13">
    <source>
        <dbReference type="SAM" id="MobiDB-lite"/>
    </source>
</evidence>
<dbReference type="Pfam" id="PF00067">
    <property type="entry name" value="p450"/>
    <property type="match status" value="1"/>
</dbReference>
<keyword evidence="11" id="KW-0472">Membrane</keyword>
<dbReference type="InterPro" id="IPR002974">
    <property type="entry name" value="Cyt_P450_E_CYP52_ascomycetes"/>
</dbReference>
<protein>
    <submittedName>
        <fullName evidence="14">Cytochrome P450</fullName>
    </submittedName>
</protein>
<keyword evidence="8" id="KW-0560">Oxidoreductase</keyword>
<comment type="similarity">
    <text evidence="3">Belongs to the cytochrome P450 family.</text>
</comment>
<comment type="subcellular location">
    <subcellularLocation>
        <location evidence="2">Membrane</location>
        <topology evidence="2">Single-pass membrane protein</topology>
    </subcellularLocation>
</comment>
<proteinExistence type="inferred from homology"/>
<keyword evidence="15" id="KW-1185">Reference proteome</keyword>
<dbReference type="AlphaFoldDB" id="A0A9Q8SU82"/>
<dbReference type="InterPro" id="IPR017972">
    <property type="entry name" value="Cyt_P450_CS"/>
</dbReference>
<keyword evidence="5" id="KW-0812">Transmembrane</keyword>
<dbReference type="PANTHER" id="PTHR24287:SF17">
    <property type="entry name" value="P450, PUTATIVE (EUROFUNG)-RELATED"/>
    <property type="match status" value="1"/>
</dbReference>
<dbReference type="InterPro" id="IPR001128">
    <property type="entry name" value="Cyt_P450"/>
</dbReference>
<evidence type="ECO:0000256" key="3">
    <source>
        <dbReference type="ARBA" id="ARBA00010617"/>
    </source>
</evidence>
<evidence type="ECO:0000256" key="5">
    <source>
        <dbReference type="ARBA" id="ARBA00022692"/>
    </source>
</evidence>
<dbReference type="PRINTS" id="PR00385">
    <property type="entry name" value="P450"/>
</dbReference>
<dbReference type="Proteomes" id="UP000830671">
    <property type="component" value="Chromosome 4"/>
</dbReference>
<dbReference type="RefSeq" id="XP_049145278.1">
    <property type="nucleotide sequence ID" value="XM_049288134.1"/>
</dbReference>
<dbReference type="KEGG" id="clup:CLUP02_09155"/>
<evidence type="ECO:0000313" key="14">
    <source>
        <dbReference type="EMBL" id="UQC83659.1"/>
    </source>
</evidence>
<dbReference type="InterPro" id="IPR036396">
    <property type="entry name" value="Cyt_P450_sf"/>
</dbReference>
<reference evidence="14" key="1">
    <citation type="journal article" date="2021" name="Mol. Plant Microbe Interact.">
        <title>Complete Genome Sequence of the Plant-Pathogenic Fungus Colletotrichum lupini.</title>
        <authorList>
            <person name="Baroncelli R."/>
            <person name="Pensec F."/>
            <person name="Da Lio D."/>
            <person name="Boufleur T."/>
            <person name="Vicente I."/>
            <person name="Sarrocco S."/>
            <person name="Picot A."/>
            <person name="Baraldi E."/>
            <person name="Sukno S."/>
            <person name="Thon M."/>
            <person name="Le Floch G."/>
        </authorList>
    </citation>
    <scope>NUCLEOTIDE SEQUENCE</scope>
    <source>
        <strain evidence="14">IMI 504893</strain>
    </source>
</reference>
<evidence type="ECO:0000256" key="8">
    <source>
        <dbReference type="ARBA" id="ARBA00023002"/>
    </source>
</evidence>
<dbReference type="GO" id="GO:0016712">
    <property type="term" value="F:oxidoreductase activity, acting on paired donors, with incorporation or reduction of molecular oxygen, reduced flavin or flavoprotein as one donor, and incorporation of one atom of oxygen"/>
    <property type="evidence" value="ECO:0007669"/>
    <property type="project" value="InterPro"/>
</dbReference>
<evidence type="ECO:0000256" key="10">
    <source>
        <dbReference type="ARBA" id="ARBA00023033"/>
    </source>
</evidence>